<reference evidence="7 8" key="1">
    <citation type="submission" date="2015-09" db="EMBL/GenBank/DDBJ databases">
        <title>Draft genome of a European isolate of the apple canker pathogen Neonectria ditissima.</title>
        <authorList>
            <person name="Gomez-Cortecero A."/>
            <person name="Harrison R.J."/>
            <person name="Armitage A.D."/>
        </authorList>
    </citation>
    <scope>NUCLEOTIDE SEQUENCE [LARGE SCALE GENOMIC DNA]</scope>
    <source>
        <strain evidence="7 8">R09/05</strain>
    </source>
</reference>
<protein>
    <recommendedName>
        <fullName evidence="9">Lysozyme</fullName>
    </recommendedName>
</protein>
<dbReference type="GO" id="GO:0016998">
    <property type="term" value="P:cell wall macromolecule catabolic process"/>
    <property type="evidence" value="ECO:0007669"/>
    <property type="project" value="InterPro"/>
</dbReference>
<gene>
    <name evidence="7" type="ORF">AK830_g8546</name>
</gene>
<dbReference type="EMBL" id="LKCW01000146">
    <property type="protein sequence ID" value="KPM38049.1"/>
    <property type="molecule type" value="Genomic_DNA"/>
</dbReference>
<organism evidence="7 8">
    <name type="scientific">Neonectria ditissima</name>
    <dbReference type="NCBI Taxonomy" id="78410"/>
    <lineage>
        <taxon>Eukaryota</taxon>
        <taxon>Fungi</taxon>
        <taxon>Dikarya</taxon>
        <taxon>Ascomycota</taxon>
        <taxon>Pezizomycotina</taxon>
        <taxon>Sordariomycetes</taxon>
        <taxon>Hypocreomycetidae</taxon>
        <taxon>Hypocreales</taxon>
        <taxon>Nectriaceae</taxon>
        <taxon>Neonectria</taxon>
    </lineage>
</organism>
<evidence type="ECO:0000256" key="1">
    <source>
        <dbReference type="ARBA" id="ARBA00000632"/>
    </source>
</evidence>
<dbReference type="InterPro" id="IPR034690">
    <property type="entry name" value="Endolysin_T4_type"/>
</dbReference>
<name>A0A0P7AX87_9HYPO</name>
<evidence type="ECO:0000256" key="5">
    <source>
        <dbReference type="ARBA" id="ARBA00023200"/>
    </source>
</evidence>
<keyword evidence="2" id="KW-0929">Antimicrobial</keyword>
<dbReference type="PANTHER" id="PTHR38107:SF3">
    <property type="entry name" value="LYSOZYME RRRD-RELATED"/>
    <property type="match status" value="1"/>
</dbReference>
<evidence type="ECO:0000313" key="8">
    <source>
        <dbReference type="Proteomes" id="UP000050424"/>
    </source>
</evidence>
<dbReference type="STRING" id="78410.A0A0P7AX87"/>
<dbReference type="HAMAP" id="MF_04110">
    <property type="entry name" value="ENDOLYSIN_T4"/>
    <property type="match status" value="1"/>
</dbReference>
<dbReference type="SUPFAM" id="SSF53955">
    <property type="entry name" value="Lysozyme-like"/>
    <property type="match status" value="1"/>
</dbReference>
<keyword evidence="3" id="KW-0081">Bacteriolytic enzyme</keyword>
<dbReference type="GO" id="GO:0003796">
    <property type="term" value="F:lysozyme activity"/>
    <property type="evidence" value="ECO:0007669"/>
    <property type="project" value="UniProtKB-EC"/>
</dbReference>
<keyword evidence="8" id="KW-1185">Reference proteome</keyword>
<accession>A0A0P7AX87</accession>
<keyword evidence="4" id="KW-0378">Hydrolase</keyword>
<keyword evidence="6" id="KW-0326">Glycosidase</keyword>
<dbReference type="Pfam" id="PF00959">
    <property type="entry name" value="Phage_lysozyme"/>
    <property type="match status" value="1"/>
</dbReference>
<sequence length="292" mass="31404">MEVIYLQKYGYEWTLSITSDVYYNDNFCSDGIRPKSVELGSLKAERPSLAGKDQPQLFMGPFADLQGWPIPQSSARVTLVQEQNSRITAEASLMLLPPIIKSAIMFQPYSSLALLFSLGALAGVQGACIGPEVNEATINLVESFEGFRADIYIDATGNPTVGYGHLCTETNCAEVPYPIPLSDADGEKLLRDDITVAQQCITLDTTSQVVLNANQYGALVSWAFNVGCGASGSSTLIRRLNNGEDPNTVAGEELPKWNKGNGEVIPGLTRRRAAEVDLFQTASSVAALPVGC</sequence>
<evidence type="ECO:0000256" key="6">
    <source>
        <dbReference type="ARBA" id="ARBA00023295"/>
    </source>
</evidence>
<dbReference type="CDD" id="cd00737">
    <property type="entry name" value="lyz_endolysin_autolysin"/>
    <property type="match status" value="1"/>
</dbReference>
<comment type="caution">
    <text evidence="7">The sequence shown here is derived from an EMBL/GenBank/DDBJ whole genome shotgun (WGS) entry which is preliminary data.</text>
</comment>
<dbReference type="InterPro" id="IPR002196">
    <property type="entry name" value="Glyco_hydro_24"/>
</dbReference>
<dbReference type="Gene3D" id="1.10.530.40">
    <property type="match status" value="1"/>
</dbReference>
<dbReference type="Proteomes" id="UP000050424">
    <property type="component" value="Unassembled WGS sequence"/>
</dbReference>
<comment type="catalytic activity">
    <reaction evidence="1">
        <text>Hydrolysis of (1-&gt;4)-beta-linkages between N-acetylmuramic acid and N-acetyl-D-glucosamine residues in a peptidoglycan and between N-acetyl-D-glucosamine residues in chitodextrins.</text>
        <dbReference type="EC" id="3.2.1.17"/>
    </reaction>
</comment>
<evidence type="ECO:0000256" key="4">
    <source>
        <dbReference type="ARBA" id="ARBA00022801"/>
    </source>
</evidence>
<dbReference type="InterPro" id="IPR033907">
    <property type="entry name" value="Endolysin_autolysin"/>
</dbReference>
<dbReference type="InterPro" id="IPR051018">
    <property type="entry name" value="Bacteriophage_GH24"/>
</dbReference>
<dbReference type="GO" id="GO:0009253">
    <property type="term" value="P:peptidoglycan catabolic process"/>
    <property type="evidence" value="ECO:0007669"/>
    <property type="project" value="InterPro"/>
</dbReference>
<dbReference type="OrthoDB" id="5358886at2759"/>
<evidence type="ECO:0000256" key="2">
    <source>
        <dbReference type="ARBA" id="ARBA00022529"/>
    </source>
</evidence>
<keyword evidence="5" id="KW-1035">Host cytoplasm</keyword>
<evidence type="ECO:0008006" key="9">
    <source>
        <dbReference type="Google" id="ProtNLM"/>
    </source>
</evidence>
<dbReference type="InterPro" id="IPR023346">
    <property type="entry name" value="Lysozyme-like_dom_sf"/>
</dbReference>
<dbReference type="GO" id="GO:0031640">
    <property type="term" value="P:killing of cells of another organism"/>
    <property type="evidence" value="ECO:0007669"/>
    <property type="project" value="UniProtKB-KW"/>
</dbReference>
<proteinExistence type="inferred from homology"/>
<evidence type="ECO:0000256" key="3">
    <source>
        <dbReference type="ARBA" id="ARBA00022638"/>
    </source>
</evidence>
<dbReference type="PANTHER" id="PTHR38107">
    <property type="match status" value="1"/>
</dbReference>
<dbReference type="GO" id="GO:0042742">
    <property type="term" value="P:defense response to bacterium"/>
    <property type="evidence" value="ECO:0007669"/>
    <property type="project" value="UniProtKB-KW"/>
</dbReference>
<dbReference type="AlphaFoldDB" id="A0A0P7AX87"/>
<dbReference type="InterPro" id="IPR023347">
    <property type="entry name" value="Lysozyme_dom_sf"/>
</dbReference>
<evidence type="ECO:0000313" key="7">
    <source>
        <dbReference type="EMBL" id="KPM38049.1"/>
    </source>
</evidence>